<evidence type="ECO:0000256" key="2">
    <source>
        <dbReference type="SAM" id="Phobius"/>
    </source>
</evidence>
<accession>A0AAU3GQG4</accession>
<evidence type="ECO:0000256" key="1">
    <source>
        <dbReference type="SAM" id="MobiDB-lite"/>
    </source>
</evidence>
<feature type="region of interest" description="Disordered" evidence="1">
    <location>
        <begin position="1"/>
        <end position="23"/>
    </location>
</feature>
<dbReference type="EMBL" id="CP109535">
    <property type="protein sequence ID" value="WTY93934.1"/>
    <property type="molecule type" value="Genomic_DNA"/>
</dbReference>
<proteinExistence type="predicted"/>
<keyword evidence="2" id="KW-0812">Transmembrane</keyword>
<gene>
    <name evidence="3" type="ORF">OG626_03035</name>
</gene>
<name>A0AAU3GQG4_9ACTN</name>
<sequence>MSDSEYYDPLSPRRPKSSDTQERRMPRGVVIRLIAYLVAGHVIAGFLYLLFNVAGTG</sequence>
<evidence type="ECO:0000313" key="3">
    <source>
        <dbReference type="EMBL" id="WTY93934.1"/>
    </source>
</evidence>
<feature type="transmembrane region" description="Helical" evidence="2">
    <location>
        <begin position="33"/>
        <end position="51"/>
    </location>
</feature>
<reference evidence="3" key="1">
    <citation type="submission" date="2022-10" db="EMBL/GenBank/DDBJ databases">
        <title>The complete genomes of actinobacterial strains from the NBC collection.</title>
        <authorList>
            <person name="Joergensen T.S."/>
            <person name="Alvarez Arevalo M."/>
            <person name="Sterndorff E.B."/>
            <person name="Faurdal D."/>
            <person name="Vuksanovic O."/>
            <person name="Mourched A.-S."/>
            <person name="Charusanti P."/>
            <person name="Shaw S."/>
            <person name="Blin K."/>
            <person name="Weber T."/>
        </authorList>
    </citation>
    <scope>NUCLEOTIDE SEQUENCE</scope>
    <source>
        <strain evidence="3">NBC_01401</strain>
    </source>
</reference>
<dbReference type="Pfam" id="PF19621">
    <property type="entry name" value="DUF6126"/>
    <property type="match status" value="1"/>
</dbReference>
<keyword evidence="2" id="KW-1133">Transmembrane helix</keyword>
<organism evidence="3">
    <name type="scientific">Streptomyces sp. NBC_01401</name>
    <dbReference type="NCBI Taxonomy" id="2903854"/>
    <lineage>
        <taxon>Bacteria</taxon>
        <taxon>Bacillati</taxon>
        <taxon>Actinomycetota</taxon>
        <taxon>Actinomycetes</taxon>
        <taxon>Kitasatosporales</taxon>
        <taxon>Streptomycetaceae</taxon>
        <taxon>Streptomyces</taxon>
    </lineage>
</organism>
<keyword evidence="2" id="KW-0472">Membrane</keyword>
<dbReference type="InterPro" id="IPR046129">
    <property type="entry name" value="DUF6126"/>
</dbReference>
<dbReference type="AlphaFoldDB" id="A0AAU3GQG4"/>
<protein>
    <submittedName>
        <fullName evidence="3">DUF6126 family protein</fullName>
    </submittedName>
</protein>